<evidence type="ECO:0000256" key="8">
    <source>
        <dbReference type="ARBA" id="ARBA00025736"/>
    </source>
</evidence>
<dbReference type="InterPro" id="IPR017452">
    <property type="entry name" value="GPCR_Rhodpsn_7TM"/>
</dbReference>
<dbReference type="GO" id="GO:0002430">
    <property type="term" value="P:complement receptor mediated signaling pathway"/>
    <property type="evidence" value="ECO:0000318"/>
    <property type="project" value="GO_Central"/>
</dbReference>
<feature type="transmembrane region" description="Helical" evidence="10">
    <location>
        <begin position="34"/>
        <end position="57"/>
    </location>
</feature>
<feature type="transmembrane region" description="Helical" evidence="10">
    <location>
        <begin position="147"/>
        <end position="168"/>
    </location>
</feature>
<feature type="transmembrane region" description="Helical" evidence="10">
    <location>
        <begin position="69"/>
        <end position="87"/>
    </location>
</feature>
<evidence type="ECO:0000256" key="7">
    <source>
        <dbReference type="ARBA" id="ARBA00023224"/>
    </source>
</evidence>
<dbReference type="GO" id="GO:0007204">
    <property type="term" value="P:positive regulation of cytosolic calcium ion concentration"/>
    <property type="evidence" value="ECO:0000318"/>
    <property type="project" value="GO_Central"/>
</dbReference>
<evidence type="ECO:0000256" key="6">
    <source>
        <dbReference type="ARBA" id="ARBA00023170"/>
    </source>
</evidence>
<dbReference type="InterPro" id="IPR000276">
    <property type="entry name" value="GPCR_Rhodpsn"/>
</dbReference>
<evidence type="ECO:0000256" key="2">
    <source>
        <dbReference type="ARBA" id="ARBA00022692"/>
    </source>
</evidence>
<dbReference type="PANTHER" id="PTHR24225:SF71">
    <property type="entry name" value="C3A ANAPHYLATOXIN CHEMOTACTIC RECEPTOR-LIKE"/>
    <property type="match status" value="1"/>
</dbReference>
<evidence type="ECO:0000256" key="3">
    <source>
        <dbReference type="ARBA" id="ARBA00022989"/>
    </source>
</evidence>
<accession>A0A8J1LZM5</accession>
<evidence type="ECO:0000256" key="10">
    <source>
        <dbReference type="SAM" id="Phobius"/>
    </source>
</evidence>
<keyword evidence="4" id="KW-0297">G-protein coupled receptor</keyword>
<dbReference type="RefSeq" id="XP_041434511.1">
    <property type="nucleotide sequence ID" value="XM_041578577.1"/>
</dbReference>
<keyword evidence="5 10" id="KW-0472">Membrane</keyword>
<dbReference type="GO" id="GO:0005886">
    <property type="term" value="C:plasma membrane"/>
    <property type="evidence" value="ECO:0000318"/>
    <property type="project" value="GO_Central"/>
</dbReference>
<feature type="transmembrane region" description="Helical" evidence="10">
    <location>
        <begin position="107"/>
        <end position="127"/>
    </location>
</feature>
<evidence type="ECO:0000256" key="9">
    <source>
        <dbReference type="SAM" id="MobiDB-lite"/>
    </source>
</evidence>
<dbReference type="Proteomes" id="UP000186698">
    <property type="component" value="Chromosome 9_10S"/>
</dbReference>
<dbReference type="Gene3D" id="1.20.1070.10">
    <property type="entry name" value="Rhodopsin 7-helix transmembrane proteins"/>
    <property type="match status" value="2"/>
</dbReference>
<feature type="transmembrane region" description="Helical" evidence="10">
    <location>
        <begin position="341"/>
        <end position="364"/>
    </location>
</feature>
<gene>
    <name evidence="13" type="primary">LOC121398945</name>
</gene>
<feature type="compositionally biased region" description="Polar residues" evidence="9">
    <location>
        <begin position="400"/>
        <end position="409"/>
    </location>
</feature>
<feature type="domain" description="G-protein coupled receptors family 1 profile" evidence="11">
    <location>
        <begin position="50"/>
        <end position="361"/>
    </location>
</feature>
<dbReference type="OrthoDB" id="9908582at2759"/>
<feature type="region of interest" description="Disordered" evidence="9">
    <location>
        <begin position="384"/>
        <end position="409"/>
    </location>
</feature>
<keyword evidence="3 10" id="KW-1133">Transmembrane helix</keyword>
<evidence type="ECO:0000256" key="5">
    <source>
        <dbReference type="ARBA" id="ARBA00023136"/>
    </source>
</evidence>
<keyword evidence="6" id="KW-0675">Receptor</keyword>
<dbReference type="GeneID" id="121398945"/>
<dbReference type="Pfam" id="PF00001">
    <property type="entry name" value="7tm_1"/>
    <property type="match status" value="2"/>
</dbReference>
<evidence type="ECO:0000313" key="12">
    <source>
        <dbReference type="Proteomes" id="UP000186698"/>
    </source>
</evidence>
<sequence length="409" mass="45809">MNVKKASENICFYLWDHLYANGGKTNTDTMPVSYVTFGIFVLTCVLGLLGNGIVIYITGFKMNTQKSKIWFLNMAVADFFFLLWLPLDATTAITGNWPFGSYVCKLYHFFSTFNMYSSIFIMTALNVDRAISVAKPLWHHKFFTRTICYRTCACIWILTALASLPAPFLSAIYTIDNQTVCSLLILGQDDQEQYNSAAKKNLFSYAVSSLSISNTTSNTSNDHETFIRFPSLREQCIDNECCANEETVAIWSASIFKTLCFIISVAVIGYFIPLCVILISNGVIVCQVWKSQSTKTSKLYQITVSVVLVYFITWTPLIIAYIVFLTALSTMNIALVFKVSVFLTLLNSIAYTNSCLNPIIYVLIGKQARDLLSVSIRSFTKTSSKRSTNEGTDNTEKLTLKSSSKGTNE</sequence>
<dbReference type="PANTHER" id="PTHR24225">
    <property type="entry name" value="CHEMOTACTIC RECEPTOR"/>
    <property type="match status" value="1"/>
</dbReference>
<dbReference type="GO" id="GO:0006954">
    <property type="term" value="P:inflammatory response"/>
    <property type="evidence" value="ECO:0000318"/>
    <property type="project" value="GO_Central"/>
</dbReference>
<comment type="similarity">
    <text evidence="8">Belongs to the chemokine-like receptor (CMKLR) family.</text>
</comment>
<dbReference type="GO" id="GO:0004875">
    <property type="term" value="F:complement receptor activity"/>
    <property type="evidence" value="ECO:0000318"/>
    <property type="project" value="GO_Central"/>
</dbReference>
<feature type="transmembrane region" description="Helical" evidence="10">
    <location>
        <begin position="261"/>
        <end position="286"/>
    </location>
</feature>
<comment type="subcellular location">
    <subcellularLocation>
        <location evidence="1">Membrane</location>
        <topology evidence="1">Multi-pass membrane protein</topology>
    </subcellularLocation>
</comment>
<keyword evidence="12" id="KW-1185">Reference proteome</keyword>
<evidence type="ECO:0000313" key="13">
    <source>
        <dbReference type="RefSeq" id="XP_041434511.1"/>
    </source>
</evidence>
<reference evidence="13" key="1">
    <citation type="submission" date="2025-08" db="UniProtKB">
        <authorList>
            <consortium name="RefSeq"/>
        </authorList>
    </citation>
    <scope>IDENTIFICATION</scope>
    <source>
        <strain evidence="13">J_2021</strain>
        <tissue evidence="13">Erythrocytes</tissue>
    </source>
</reference>
<dbReference type="SUPFAM" id="SSF81321">
    <property type="entry name" value="Family A G protein-coupled receptor-like"/>
    <property type="match status" value="1"/>
</dbReference>
<feature type="transmembrane region" description="Helical" evidence="10">
    <location>
        <begin position="307"/>
        <end position="329"/>
    </location>
</feature>
<evidence type="ECO:0000256" key="1">
    <source>
        <dbReference type="ARBA" id="ARBA00004141"/>
    </source>
</evidence>
<protein>
    <submittedName>
        <fullName evidence="13">C3a anaphylatoxin chemotactic receptor-like</fullName>
    </submittedName>
</protein>
<dbReference type="GO" id="GO:0004930">
    <property type="term" value="F:G protein-coupled receptor activity"/>
    <property type="evidence" value="ECO:0000318"/>
    <property type="project" value="GO_Central"/>
</dbReference>
<dbReference type="PRINTS" id="PR00237">
    <property type="entry name" value="GPCRRHODOPSN"/>
</dbReference>
<dbReference type="KEGG" id="xla:121398945"/>
<keyword evidence="7" id="KW-0807">Transducer</keyword>
<dbReference type="InterPro" id="IPR000826">
    <property type="entry name" value="Formyl_rcpt-rel"/>
</dbReference>
<evidence type="ECO:0000256" key="4">
    <source>
        <dbReference type="ARBA" id="ARBA00023040"/>
    </source>
</evidence>
<dbReference type="GO" id="GO:0007200">
    <property type="term" value="P:phospholipase C-activating G protein-coupled receptor signaling pathway"/>
    <property type="evidence" value="ECO:0000318"/>
    <property type="project" value="GO_Central"/>
</dbReference>
<evidence type="ECO:0000259" key="11">
    <source>
        <dbReference type="PROSITE" id="PS50262"/>
    </source>
</evidence>
<dbReference type="AlphaFoldDB" id="A0A8J1LZM5"/>
<proteinExistence type="inferred from homology"/>
<keyword evidence="2 10" id="KW-0812">Transmembrane</keyword>
<dbReference type="PROSITE" id="PS50262">
    <property type="entry name" value="G_PROTEIN_RECEP_F1_2"/>
    <property type="match status" value="1"/>
</dbReference>
<name>A0A8J1LZM5_XENLA</name>
<organism evidence="12 13">
    <name type="scientific">Xenopus laevis</name>
    <name type="common">African clawed frog</name>
    <dbReference type="NCBI Taxonomy" id="8355"/>
    <lineage>
        <taxon>Eukaryota</taxon>
        <taxon>Metazoa</taxon>
        <taxon>Chordata</taxon>
        <taxon>Craniata</taxon>
        <taxon>Vertebrata</taxon>
        <taxon>Euteleostomi</taxon>
        <taxon>Amphibia</taxon>
        <taxon>Batrachia</taxon>
        <taxon>Anura</taxon>
        <taxon>Pipoidea</taxon>
        <taxon>Pipidae</taxon>
        <taxon>Xenopodinae</taxon>
        <taxon>Xenopus</taxon>
        <taxon>Xenopus</taxon>
    </lineage>
</organism>